<dbReference type="EMBL" id="LJSK01000159">
    <property type="protein sequence ID" value="KPI85912.1"/>
    <property type="molecule type" value="Genomic_DNA"/>
</dbReference>
<dbReference type="GO" id="GO:0016491">
    <property type="term" value="F:oxidoreductase activity"/>
    <property type="evidence" value="ECO:0007669"/>
    <property type="project" value="TreeGrafter"/>
</dbReference>
<name>A0A0N1PB74_LEPSE</name>
<proteinExistence type="predicted"/>
<dbReference type="InterPro" id="IPR005123">
    <property type="entry name" value="Oxoglu/Fe-dep_dioxygenase_dom"/>
</dbReference>
<gene>
    <name evidence="2" type="ORF">ABL78_5044</name>
</gene>
<evidence type="ECO:0000313" key="3">
    <source>
        <dbReference type="Proteomes" id="UP000038009"/>
    </source>
</evidence>
<dbReference type="OrthoDB" id="271595at2759"/>
<dbReference type="GO" id="GO:0070988">
    <property type="term" value="P:demethylation"/>
    <property type="evidence" value="ECO:0007669"/>
    <property type="project" value="InterPro"/>
</dbReference>
<dbReference type="Proteomes" id="UP000038009">
    <property type="component" value="Unassembled WGS sequence"/>
</dbReference>
<protein>
    <recommendedName>
        <fullName evidence="1">Fe2OG dioxygenase domain-containing protein</fullName>
    </recommendedName>
</protein>
<dbReference type="InterPro" id="IPR037151">
    <property type="entry name" value="AlkB-like_sf"/>
</dbReference>
<organism evidence="2 3">
    <name type="scientific">Leptomonas seymouri</name>
    <dbReference type="NCBI Taxonomy" id="5684"/>
    <lineage>
        <taxon>Eukaryota</taxon>
        <taxon>Discoba</taxon>
        <taxon>Euglenozoa</taxon>
        <taxon>Kinetoplastea</taxon>
        <taxon>Metakinetoplastina</taxon>
        <taxon>Trypanosomatida</taxon>
        <taxon>Trypanosomatidae</taxon>
        <taxon>Leishmaniinae</taxon>
        <taxon>Leptomonas</taxon>
    </lineage>
</organism>
<dbReference type="GO" id="GO:0032451">
    <property type="term" value="F:demethylase activity"/>
    <property type="evidence" value="ECO:0007669"/>
    <property type="project" value="TreeGrafter"/>
</dbReference>
<dbReference type="PANTHER" id="PTHR12463">
    <property type="entry name" value="OXYGENASE-RELATED"/>
    <property type="match status" value="1"/>
</dbReference>
<sequence>MPEAATPTATGLPLPPLTLPPRQLKKIEISCRKWLTRFLLTLSSVSLAKKSGVAASSHGATAGEASGVCEQDVCRLVARVCPVWRKADGFVVLNGGILAGCAPHDVRATLLKHHFLQPPLPSSTETILEYASTLPFVLCTRSLALPEEADTAAAQEQEEGASRRSVLYVPTADLIRYAASTRAFSETDERSTSEADAVANRSRVECCSDGMLPSSRVGVVVLQLPPSASLWKGGSSTASGNRGCGFVYLLPCDVSLARTMLWHILQKPVVGIERLLRRAEHVEDVGECHDPPPRVCVSRAAPGIPGLYLVEDFLTTEEATAIWKELHRDRQALQLEYLSRRRVAHFNRRFIYGANQLTNEGEEVNARPSFYDWMRARLQNDDSAHSVKIVGDFPFKPGDYECDQLTVNYYDYSELGACGIATHVDAHSAFSDAILIVSLGSYTVMDFARWDTPAEVAAPTGVYLPPRSLAVMCGESRYGWTHCIAEKRTDTLTELLPTLTRSDRLSLTWRRGRTQRHFKAECPFPTLCDGE</sequence>
<evidence type="ECO:0000313" key="2">
    <source>
        <dbReference type="EMBL" id="KPI85912.1"/>
    </source>
</evidence>
<keyword evidence="3" id="KW-1185">Reference proteome</keyword>
<feature type="domain" description="Fe2OG dioxygenase" evidence="1">
    <location>
        <begin position="401"/>
        <end position="513"/>
    </location>
</feature>
<dbReference type="VEuPathDB" id="TriTrypDB:Lsey_0159_0220"/>
<dbReference type="SUPFAM" id="SSF51197">
    <property type="entry name" value="Clavaminate synthase-like"/>
    <property type="match status" value="1"/>
</dbReference>
<reference evidence="2 3" key="1">
    <citation type="journal article" date="2015" name="PLoS Pathog.">
        <title>Leptomonas seymouri: Adaptations to the Dixenous Life Cycle Analyzed by Genome Sequencing, Transcriptome Profiling and Co-infection with Leishmania donovani.</title>
        <authorList>
            <person name="Kraeva N."/>
            <person name="Butenko A."/>
            <person name="Hlavacova J."/>
            <person name="Kostygov A."/>
            <person name="Myskova J."/>
            <person name="Grybchuk D."/>
            <person name="Lestinova T."/>
            <person name="Votypka J."/>
            <person name="Volf P."/>
            <person name="Opperdoes F."/>
            <person name="Flegontov P."/>
            <person name="Lukes J."/>
            <person name="Yurchenko V."/>
        </authorList>
    </citation>
    <scope>NUCLEOTIDE SEQUENCE [LARGE SCALE GENOMIC DNA]</scope>
    <source>
        <strain evidence="2 3">ATCC 30220</strain>
    </source>
</reference>
<dbReference type="Pfam" id="PF13532">
    <property type="entry name" value="2OG-FeII_Oxy_2"/>
    <property type="match status" value="1"/>
</dbReference>
<dbReference type="AlphaFoldDB" id="A0A0N1PB74"/>
<dbReference type="OMA" id="HISCKKW"/>
<dbReference type="InterPro" id="IPR032857">
    <property type="entry name" value="ALKBH4"/>
</dbReference>
<dbReference type="PANTHER" id="PTHR12463:SF1">
    <property type="entry name" value="2-OXOGLUTARATE AND FE-DEPENDENT OXYGENASE FAMILY PROTEIN"/>
    <property type="match status" value="1"/>
</dbReference>
<dbReference type="InterPro" id="IPR027450">
    <property type="entry name" value="AlkB-like"/>
</dbReference>
<dbReference type="Gene3D" id="2.60.120.590">
    <property type="entry name" value="Alpha-ketoglutarate-dependent dioxygenase AlkB-like"/>
    <property type="match status" value="1"/>
</dbReference>
<dbReference type="PROSITE" id="PS51471">
    <property type="entry name" value="FE2OG_OXY"/>
    <property type="match status" value="1"/>
</dbReference>
<accession>A0A0N1PB74</accession>
<comment type="caution">
    <text evidence="2">The sequence shown here is derived from an EMBL/GenBank/DDBJ whole genome shotgun (WGS) entry which is preliminary data.</text>
</comment>
<evidence type="ECO:0000259" key="1">
    <source>
        <dbReference type="PROSITE" id="PS51471"/>
    </source>
</evidence>